<dbReference type="GO" id="GO:0017004">
    <property type="term" value="P:cytochrome complex assembly"/>
    <property type="evidence" value="ECO:0007669"/>
    <property type="project" value="UniProtKB-KW"/>
</dbReference>
<dbReference type="InterPro" id="IPR038297">
    <property type="entry name" value="CcmH/CycL/NrfF/Ccl2_sf"/>
</dbReference>
<feature type="domain" description="CcmH/CycL/Ccl2/NrfF N-terminal" evidence="9">
    <location>
        <begin position="31"/>
        <end position="167"/>
    </location>
</feature>
<comment type="caution">
    <text evidence="10">The sequence shown here is derived from an EMBL/GenBank/DDBJ whole genome shotgun (WGS) entry which is preliminary data.</text>
</comment>
<proteinExistence type="inferred from homology"/>
<evidence type="ECO:0000256" key="4">
    <source>
        <dbReference type="ARBA" id="ARBA00022729"/>
    </source>
</evidence>
<organism evidence="10 11">
    <name type="scientific">Roseospira visakhapatnamensis</name>
    <dbReference type="NCBI Taxonomy" id="390880"/>
    <lineage>
        <taxon>Bacteria</taxon>
        <taxon>Pseudomonadati</taxon>
        <taxon>Pseudomonadota</taxon>
        <taxon>Alphaproteobacteria</taxon>
        <taxon>Rhodospirillales</taxon>
        <taxon>Rhodospirillaceae</taxon>
        <taxon>Roseospira</taxon>
    </lineage>
</organism>
<evidence type="ECO:0000256" key="6">
    <source>
        <dbReference type="ARBA" id="ARBA00023004"/>
    </source>
</evidence>
<evidence type="ECO:0000256" key="5">
    <source>
        <dbReference type="ARBA" id="ARBA00022748"/>
    </source>
</evidence>
<dbReference type="PROSITE" id="PS51318">
    <property type="entry name" value="TAT"/>
    <property type="match status" value="1"/>
</dbReference>
<evidence type="ECO:0000256" key="2">
    <source>
        <dbReference type="ARBA" id="ARBA00022617"/>
    </source>
</evidence>
<comment type="function">
    <text evidence="7">Possible subunit of a heme lyase.</text>
</comment>
<dbReference type="GO" id="GO:0046872">
    <property type="term" value="F:metal ion binding"/>
    <property type="evidence" value="ECO:0007669"/>
    <property type="project" value="UniProtKB-KW"/>
</dbReference>
<accession>A0A7W6WB69</accession>
<keyword evidence="6 7" id="KW-0408">Iron</keyword>
<dbReference type="InterPro" id="IPR005616">
    <property type="entry name" value="CcmH/CycL/Ccl2/NrfF_N"/>
</dbReference>
<dbReference type="PANTHER" id="PTHR47870:SF1">
    <property type="entry name" value="CYTOCHROME C-TYPE BIOGENESIS PROTEIN CCMH"/>
    <property type="match status" value="1"/>
</dbReference>
<dbReference type="AlphaFoldDB" id="A0A7W6WB69"/>
<dbReference type="InterPro" id="IPR051263">
    <property type="entry name" value="C-type_cytochrome_biogenesis"/>
</dbReference>
<evidence type="ECO:0000256" key="1">
    <source>
        <dbReference type="ARBA" id="ARBA00010342"/>
    </source>
</evidence>
<dbReference type="PANTHER" id="PTHR47870">
    <property type="entry name" value="CYTOCHROME C-TYPE BIOGENESIS PROTEIN CCMH"/>
    <property type="match status" value="1"/>
</dbReference>
<protein>
    <recommendedName>
        <fullName evidence="7">Cytochrome c-type biogenesis protein</fullName>
    </recommendedName>
</protein>
<evidence type="ECO:0000256" key="3">
    <source>
        <dbReference type="ARBA" id="ARBA00022723"/>
    </source>
</evidence>
<feature type="region of interest" description="Disordered" evidence="8">
    <location>
        <begin position="166"/>
        <end position="195"/>
    </location>
</feature>
<dbReference type="Pfam" id="PF03918">
    <property type="entry name" value="CcmH"/>
    <property type="match status" value="1"/>
</dbReference>
<comment type="similarity">
    <text evidence="1 7">Belongs to the CcmH/CycL/Ccl2/NrfF family.</text>
</comment>
<keyword evidence="5" id="KW-0201">Cytochrome c-type biogenesis</keyword>
<dbReference type="GO" id="GO:0005886">
    <property type="term" value="C:plasma membrane"/>
    <property type="evidence" value="ECO:0007669"/>
    <property type="project" value="TreeGrafter"/>
</dbReference>
<name>A0A7W6WB69_9PROT</name>
<sequence length="195" mass="20725">MRRGRGAALRRTALQAGAVAALLLGALIGGAPGAGAVEPDEMLDDPALEERAREVSADLRCVVCQNESIDESNADMARDMRILVRDRLLAGDSNEDVKQYLVDRYGDFVLLRPPFKPTTWLLWLGPALILAGGGIAAWSFYRRRAAEAPAVPAALSDREQARLRALLDDADGGTGDTDRADGAGDMDRAGPGGRA</sequence>
<keyword evidence="3 7" id="KW-0479">Metal-binding</keyword>
<reference evidence="10 11" key="1">
    <citation type="submission" date="2020-08" db="EMBL/GenBank/DDBJ databases">
        <title>Genome sequencing of Purple Non-Sulfur Bacteria from various extreme environments.</title>
        <authorList>
            <person name="Mayer M."/>
        </authorList>
    </citation>
    <scope>NUCLEOTIDE SEQUENCE [LARGE SCALE GENOMIC DNA]</scope>
    <source>
        <strain evidence="10 11">JA131</strain>
    </source>
</reference>
<keyword evidence="11" id="KW-1185">Reference proteome</keyword>
<evidence type="ECO:0000256" key="8">
    <source>
        <dbReference type="SAM" id="MobiDB-lite"/>
    </source>
</evidence>
<feature type="compositionally biased region" description="Basic and acidic residues" evidence="8">
    <location>
        <begin position="176"/>
        <end position="188"/>
    </location>
</feature>
<evidence type="ECO:0000313" key="10">
    <source>
        <dbReference type="EMBL" id="MBB4267212.1"/>
    </source>
</evidence>
<evidence type="ECO:0000256" key="7">
    <source>
        <dbReference type="RuleBase" id="RU364112"/>
    </source>
</evidence>
<gene>
    <name evidence="10" type="ORF">GGD89_002853</name>
</gene>
<keyword evidence="7" id="KW-0472">Membrane</keyword>
<dbReference type="EMBL" id="JACIGK010000023">
    <property type="protein sequence ID" value="MBB4267212.1"/>
    <property type="molecule type" value="Genomic_DNA"/>
</dbReference>
<keyword evidence="7" id="KW-1133">Transmembrane helix</keyword>
<feature type="transmembrane region" description="Helical" evidence="7">
    <location>
        <begin position="120"/>
        <end position="141"/>
    </location>
</feature>
<evidence type="ECO:0000259" key="9">
    <source>
        <dbReference type="Pfam" id="PF03918"/>
    </source>
</evidence>
<keyword evidence="2 7" id="KW-0349">Heme</keyword>
<dbReference type="RefSeq" id="WP_184046387.1">
    <property type="nucleotide sequence ID" value="NZ_JACIGK010000023.1"/>
</dbReference>
<keyword evidence="7" id="KW-0812">Transmembrane</keyword>
<dbReference type="CDD" id="cd16378">
    <property type="entry name" value="CcmH_N"/>
    <property type="match status" value="1"/>
</dbReference>
<dbReference type="Gene3D" id="1.10.8.640">
    <property type="entry name" value="Cytochrome C biogenesis protein"/>
    <property type="match status" value="1"/>
</dbReference>
<keyword evidence="4 7" id="KW-0732">Signal</keyword>
<evidence type="ECO:0000313" key="11">
    <source>
        <dbReference type="Proteomes" id="UP000554286"/>
    </source>
</evidence>
<dbReference type="InterPro" id="IPR006311">
    <property type="entry name" value="TAT_signal"/>
</dbReference>
<dbReference type="Proteomes" id="UP000554286">
    <property type="component" value="Unassembled WGS sequence"/>
</dbReference>